<dbReference type="PANTHER" id="PTHR43468">
    <property type="match status" value="1"/>
</dbReference>
<organism evidence="3 4">
    <name type="scientific">Candidatus Brevifilum fermentans</name>
    <dbReference type="NCBI Taxonomy" id="1986204"/>
    <lineage>
        <taxon>Bacteria</taxon>
        <taxon>Bacillati</taxon>
        <taxon>Chloroflexota</taxon>
        <taxon>Anaerolineae</taxon>
        <taxon>Anaerolineales</taxon>
        <taxon>Anaerolineaceae</taxon>
        <taxon>Candidatus Brevifilum</taxon>
    </lineage>
</organism>
<name>A0A1Y6K3D9_9CHLR</name>
<dbReference type="EC" id="2.4.2.29" evidence="3"/>
<dbReference type="NCBIfam" id="TIGR00449">
    <property type="entry name" value="tgt_general"/>
    <property type="match status" value="1"/>
</dbReference>
<dbReference type="KEGG" id="abat:CFX1CAM_1011"/>
<feature type="domain" description="tRNA-guanine(15) transglycosylase-like" evidence="2">
    <location>
        <begin position="7"/>
        <end position="361"/>
    </location>
</feature>
<evidence type="ECO:0000313" key="4">
    <source>
        <dbReference type="Proteomes" id="UP000195514"/>
    </source>
</evidence>
<keyword evidence="3" id="KW-0808">Transferase</keyword>
<evidence type="ECO:0000313" key="3">
    <source>
        <dbReference type="EMBL" id="SMX54076.1"/>
    </source>
</evidence>
<dbReference type="GO" id="GO:0046872">
    <property type="term" value="F:metal ion binding"/>
    <property type="evidence" value="ECO:0007669"/>
    <property type="project" value="UniProtKB-KW"/>
</dbReference>
<evidence type="ECO:0000259" key="2">
    <source>
        <dbReference type="Pfam" id="PF01702"/>
    </source>
</evidence>
<accession>A0A1Y6K3D9</accession>
<dbReference type="GO" id="GO:0006400">
    <property type="term" value="P:tRNA modification"/>
    <property type="evidence" value="ECO:0007669"/>
    <property type="project" value="InterPro"/>
</dbReference>
<dbReference type="Gene3D" id="3.20.20.105">
    <property type="entry name" value="Queuine tRNA-ribosyltransferase-like"/>
    <property type="match status" value="1"/>
</dbReference>
<sequence>MQTPQKMQIRDKALTLPAFLPDATLGYVRAVDSRDLESVGIQGLVMNTFHLMQKPGSSTIQSFSGLHNFADWHKVIVTDSGGFQAYSLIHQSEQFGTLTDRGILFRPDGKGRKLLLSPEKSIQLQISYGSDVVICLDDCTHVDASRAQQEISVKRTLDWAKRCKQEYNLQLDQRKISDVDRPLIFSVIQGGGYADLRKMCADGLLEIGFDAFGYGGWPLNSQGQLLTDIVGLTRELVPSSYHMHALGIGHPLNLVKTFRLGYDLFDCALPTRDARHGRLMRYNLPPDQPLQGEDWLEYVYLQDKKHIKVDRPISDDCDCPVCQHYSLGYLHHLFKTGDWLYYRLATLHNLRFMTQLTERLQNDHG</sequence>
<dbReference type="Proteomes" id="UP000195514">
    <property type="component" value="Chromosome I"/>
</dbReference>
<dbReference type="RefSeq" id="WP_197687161.1">
    <property type="nucleotide sequence ID" value="NZ_LT859958.1"/>
</dbReference>
<keyword evidence="3" id="KW-0328">Glycosyltransferase</keyword>
<keyword evidence="4" id="KW-1185">Reference proteome</keyword>
<dbReference type="EMBL" id="LT859958">
    <property type="protein sequence ID" value="SMX54076.1"/>
    <property type="molecule type" value="Genomic_DNA"/>
</dbReference>
<gene>
    <name evidence="3" type="ORF">CFX1CAM_1011</name>
</gene>
<dbReference type="InterPro" id="IPR036511">
    <property type="entry name" value="TGT-like_sf"/>
</dbReference>
<dbReference type="Pfam" id="PF01702">
    <property type="entry name" value="TGT"/>
    <property type="match status" value="1"/>
</dbReference>
<dbReference type="AlphaFoldDB" id="A0A1Y6K3D9"/>
<dbReference type="SUPFAM" id="SSF51713">
    <property type="entry name" value="tRNA-guanine transglycosylase"/>
    <property type="match status" value="1"/>
</dbReference>
<proteinExistence type="predicted"/>
<protein>
    <submittedName>
        <fullName evidence="3">tRNA-guanine transglycosylase, various specificities</fullName>
        <ecNumber evidence="3">2.4.2.29</ecNumber>
    </submittedName>
</protein>
<dbReference type="GO" id="GO:0016757">
    <property type="term" value="F:glycosyltransferase activity"/>
    <property type="evidence" value="ECO:0007669"/>
    <property type="project" value="UniProtKB-KW"/>
</dbReference>
<evidence type="ECO:0000256" key="1">
    <source>
        <dbReference type="ARBA" id="ARBA00022723"/>
    </source>
</evidence>
<dbReference type="InterPro" id="IPR002616">
    <property type="entry name" value="tRNA_ribo_trans-like"/>
</dbReference>
<reference evidence="4" key="1">
    <citation type="submission" date="2017-05" db="EMBL/GenBank/DDBJ databases">
        <authorList>
            <person name="Kirkegaard R."/>
            <person name="Mcilroy J S."/>
        </authorList>
    </citation>
    <scope>NUCLEOTIDE SEQUENCE [LARGE SCALE GENOMIC DNA]</scope>
</reference>
<keyword evidence="1" id="KW-0479">Metal-binding</keyword>
<dbReference type="PANTHER" id="PTHR43468:SF1">
    <property type="entry name" value="TRNA-GUANOSINE(34) QUEUINE TRANSGLYCOSYLASE"/>
    <property type="match status" value="1"/>
</dbReference>